<organism evidence="6 7">
    <name type="scientific">Pseudomonas fragi</name>
    <dbReference type="NCBI Taxonomy" id="296"/>
    <lineage>
        <taxon>Bacteria</taxon>
        <taxon>Pseudomonadati</taxon>
        <taxon>Pseudomonadota</taxon>
        <taxon>Gammaproteobacteria</taxon>
        <taxon>Pseudomonadales</taxon>
        <taxon>Pseudomonadaceae</taxon>
        <taxon>Pseudomonas</taxon>
    </lineage>
</organism>
<evidence type="ECO:0000313" key="6">
    <source>
        <dbReference type="EMBL" id="OZY42123.1"/>
    </source>
</evidence>
<dbReference type="CDD" id="cd06503">
    <property type="entry name" value="ATP-synt_Fo_b"/>
    <property type="match status" value="1"/>
</dbReference>
<dbReference type="InterPro" id="IPR009335">
    <property type="entry name" value="T3SS_HrpE/ATPase_suE"/>
</dbReference>
<dbReference type="InterPro" id="IPR012842">
    <property type="entry name" value="T3SS_SctL/SctL2"/>
</dbReference>
<comment type="caution">
    <text evidence="6">The sequence shown here is derived from an EMBL/GenBank/DDBJ whole genome shotgun (WGS) entry which is preliminary data.</text>
</comment>
<keyword evidence="2" id="KW-0813">Transport</keyword>
<sequence length="204" mass="22594">MLTRRTIELRPGPPGLPQALISSQTLIDCGQASEILTQARAQADQLLSNAQHAAEALRQKAHDEVWQQANAHLERWQQEHRALCEAIESNASQVVNLALAQLLDEVPPQIRINALLRQLLQAQCPPLDATLRCHPQMLAPVQHWLSAHPGSSWQLQTDDRLDSQALVLVTAQHDLRIDWTTTLKTLFVSTPTDGTDPPGITTES</sequence>
<evidence type="ECO:0000256" key="2">
    <source>
        <dbReference type="ARBA" id="ARBA00022448"/>
    </source>
</evidence>
<dbReference type="AlphaFoldDB" id="A0A266LVQ5"/>
<keyword evidence="4" id="KW-0653">Protein transport</keyword>
<proteinExistence type="inferred from homology"/>
<comment type="subcellular location">
    <subcellularLocation>
        <location evidence="1">Cytoplasm</location>
    </subcellularLocation>
</comment>
<evidence type="ECO:0000256" key="4">
    <source>
        <dbReference type="ARBA" id="ARBA00022927"/>
    </source>
</evidence>
<dbReference type="EMBL" id="NQKL01000006">
    <property type="protein sequence ID" value="OZY42123.1"/>
    <property type="molecule type" value="Genomic_DNA"/>
</dbReference>
<evidence type="ECO:0000256" key="5">
    <source>
        <dbReference type="ARBA" id="ARBA00024335"/>
    </source>
</evidence>
<accession>A0A266LVQ5</accession>
<dbReference type="Pfam" id="PF06188">
    <property type="entry name" value="HrpE"/>
    <property type="match status" value="1"/>
</dbReference>
<dbReference type="Proteomes" id="UP000216113">
    <property type="component" value="Unassembled WGS sequence"/>
</dbReference>
<dbReference type="NCBIfam" id="TIGR02499">
    <property type="entry name" value="HrpE_YscL_not"/>
    <property type="match status" value="1"/>
</dbReference>
<evidence type="ECO:0000313" key="7">
    <source>
        <dbReference type="Proteomes" id="UP000216113"/>
    </source>
</evidence>
<dbReference type="RefSeq" id="WP_095029048.1">
    <property type="nucleotide sequence ID" value="NZ_NQKL01000006.1"/>
</dbReference>
<dbReference type="GO" id="GO:0030254">
    <property type="term" value="P:protein secretion by the type III secretion system"/>
    <property type="evidence" value="ECO:0007669"/>
    <property type="project" value="InterPro"/>
</dbReference>
<name>A0A266LVQ5_PSEFR</name>
<evidence type="ECO:0000256" key="1">
    <source>
        <dbReference type="ARBA" id="ARBA00004496"/>
    </source>
</evidence>
<reference evidence="6 7" key="1">
    <citation type="submission" date="2017-08" db="EMBL/GenBank/DDBJ databases">
        <title>Genomic and metabolic characterisation of spoilage-associated Pseudomonas species.</title>
        <authorList>
            <person name="Stanborough T."/>
            <person name="Fegan N."/>
            <person name="Powell S.M."/>
            <person name="Singh T."/>
            <person name="Tamplin M.L."/>
            <person name="Chandry P.S."/>
        </authorList>
    </citation>
    <scope>NUCLEOTIDE SEQUENCE [LARGE SCALE GENOMIC DNA]</scope>
    <source>
        <strain evidence="6 7">F1820</strain>
    </source>
</reference>
<dbReference type="GO" id="GO:0005737">
    <property type="term" value="C:cytoplasm"/>
    <property type="evidence" value="ECO:0007669"/>
    <property type="project" value="UniProtKB-SubCell"/>
</dbReference>
<evidence type="ECO:0000256" key="3">
    <source>
        <dbReference type="ARBA" id="ARBA00022490"/>
    </source>
</evidence>
<keyword evidence="3" id="KW-0963">Cytoplasm</keyword>
<comment type="similarity">
    <text evidence="5">Belongs to the SctL stator family.</text>
</comment>
<protein>
    <submittedName>
        <fullName evidence="6">Type III secretion protein</fullName>
    </submittedName>
</protein>
<dbReference type="Gene3D" id="1.20.5.2950">
    <property type="match status" value="1"/>
</dbReference>
<gene>
    <name evidence="6" type="ORF">CJF43_10050</name>
</gene>